<comment type="caution">
    <text evidence="2">The sequence shown here is derived from an EMBL/GenBank/DDBJ whole genome shotgun (WGS) entry which is preliminary data.</text>
</comment>
<dbReference type="OrthoDB" id="10560300at2759"/>
<reference evidence="2 3" key="1">
    <citation type="journal article" date="2016" name="Nat. Commun.">
        <title>Extremotolerant tardigrade genome and improved radiotolerance of human cultured cells by tardigrade-unique protein.</title>
        <authorList>
            <person name="Hashimoto T."/>
            <person name="Horikawa D.D."/>
            <person name="Saito Y."/>
            <person name="Kuwahara H."/>
            <person name="Kozuka-Hata H."/>
            <person name="Shin-I T."/>
            <person name="Minakuchi Y."/>
            <person name="Ohishi K."/>
            <person name="Motoyama A."/>
            <person name="Aizu T."/>
            <person name="Enomoto A."/>
            <person name="Kondo K."/>
            <person name="Tanaka S."/>
            <person name="Hara Y."/>
            <person name="Koshikawa S."/>
            <person name="Sagara H."/>
            <person name="Miura T."/>
            <person name="Yokobori S."/>
            <person name="Miyagawa K."/>
            <person name="Suzuki Y."/>
            <person name="Kubo T."/>
            <person name="Oyama M."/>
            <person name="Kohara Y."/>
            <person name="Fujiyama A."/>
            <person name="Arakawa K."/>
            <person name="Katayama T."/>
            <person name="Toyoda A."/>
            <person name="Kunieda T."/>
        </authorList>
    </citation>
    <scope>NUCLEOTIDE SEQUENCE [LARGE SCALE GENOMIC DNA]</scope>
    <source>
        <strain evidence="2 3">YOKOZUNA-1</strain>
    </source>
</reference>
<keyword evidence="3" id="KW-1185">Reference proteome</keyword>
<evidence type="ECO:0000256" key="1">
    <source>
        <dbReference type="ARBA" id="ARBA00004123"/>
    </source>
</evidence>
<dbReference type="AlphaFoldDB" id="A0A1D1URP3"/>
<evidence type="ECO:0000313" key="2">
    <source>
        <dbReference type="EMBL" id="GAU92379.1"/>
    </source>
</evidence>
<protein>
    <submittedName>
        <fullName evidence="2">Uncharacterized protein</fullName>
    </submittedName>
</protein>
<proteinExistence type="predicted"/>
<accession>A0A1D1URP3</accession>
<dbReference type="GO" id="GO:0005634">
    <property type="term" value="C:nucleus"/>
    <property type="evidence" value="ECO:0007669"/>
    <property type="project" value="UniProtKB-SubCell"/>
</dbReference>
<dbReference type="InterPro" id="IPR009057">
    <property type="entry name" value="Homeodomain-like_sf"/>
</dbReference>
<sequence>MSPGKPIDPDVVALTFNYYREEKFKKASVARRIKKSYSWVCDVLRDYDPETKERKVTKPRGRPRINTPEQDEDILSFVRADRELSGVKISAELGLDHRTLLRRLRENRVRRSKAISNGLTPSHMEIE</sequence>
<organism evidence="2 3">
    <name type="scientific">Ramazzottius varieornatus</name>
    <name type="common">Water bear</name>
    <name type="synonym">Tardigrade</name>
    <dbReference type="NCBI Taxonomy" id="947166"/>
    <lineage>
        <taxon>Eukaryota</taxon>
        <taxon>Metazoa</taxon>
        <taxon>Ecdysozoa</taxon>
        <taxon>Tardigrada</taxon>
        <taxon>Eutardigrada</taxon>
        <taxon>Parachela</taxon>
        <taxon>Hypsibioidea</taxon>
        <taxon>Ramazzottiidae</taxon>
        <taxon>Ramazzottius</taxon>
    </lineage>
</organism>
<dbReference type="EMBL" id="BDGG01000002">
    <property type="protein sequence ID" value="GAU92379.1"/>
    <property type="molecule type" value="Genomic_DNA"/>
</dbReference>
<dbReference type="SUPFAM" id="SSF46689">
    <property type="entry name" value="Homeodomain-like"/>
    <property type="match status" value="1"/>
</dbReference>
<name>A0A1D1URP3_RAMVA</name>
<evidence type="ECO:0000313" key="3">
    <source>
        <dbReference type="Proteomes" id="UP000186922"/>
    </source>
</evidence>
<comment type="subcellular location">
    <subcellularLocation>
        <location evidence="1">Nucleus</location>
    </subcellularLocation>
</comment>
<gene>
    <name evidence="2" type="primary">RvY_04465-1</name>
    <name evidence="2" type="synonym">RvY_04465.1</name>
    <name evidence="2" type="ORF">RvY_04465</name>
</gene>
<dbReference type="Proteomes" id="UP000186922">
    <property type="component" value="Unassembled WGS sequence"/>
</dbReference>